<protein>
    <recommendedName>
        <fullName evidence="3">DUF4145 domain-containing protein</fullName>
    </recommendedName>
</protein>
<dbReference type="AlphaFoldDB" id="A0A136LWR4"/>
<evidence type="ECO:0008006" key="3">
    <source>
        <dbReference type="Google" id="ProtNLM"/>
    </source>
</evidence>
<gene>
    <name evidence="1" type="ORF">TR69_WS6001001382</name>
</gene>
<sequence length="126" mass="13784">MQHCCFFFAVGVIAGRSKPGWKASLQAEIVAAGRVKSSSRPEAVAKLVLMDALFDKLLKNISTGDTMGMRLKNAKGRFSREDYNRIWESHKLRNVVVHEPGNTVGAPEINSAAETLAAIAVSYLKH</sequence>
<organism evidence="1 2">
    <name type="scientific">candidate division WS6 bacterium OLB20</name>
    <dbReference type="NCBI Taxonomy" id="1617426"/>
    <lineage>
        <taxon>Bacteria</taxon>
        <taxon>Candidatus Dojkabacteria</taxon>
    </lineage>
</organism>
<dbReference type="EMBL" id="JYNZ01000005">
    <property type="protein sequence ID" value="KXK26088.1"/>
    <property type="molecule type" value="Genomic_DNA"/>
</dbReference>
<dbReference type="STRING" id="1617426.TR69_WS6001001382"/>
<evidence type="ECO:0000313" key="2">
    <source>
        <dbReference type="Proteomes" id="UP000070457"/>
    </source>
</evidence>
<comment type="caution">
    <text evidence="1">The sequence shown here is derived from an EMBL/GenBank/DDBJ whole genome shotgun (WGS) entry which is preliminary data.</text>
</comment>
<reference evidence="1 2" key="1">
    <citation type="submission" date="2015-02" db="EMBL/GenBank/DDBJ databases">
        <title>Improved understanding of the partial-nitritation anammox process through 23 genomes representing the majority of the microbial community.</title>
        <authorList>
            <person name="Speth D.R."/>
            <person name="In T Zandt M."/>
            <person name="Guerrero Cruz S."/>
            <person name="Jetten M.S."/>
            <person name="Dutilh B.E."/>
        </authorList>
    </citation>
    <scope>NUCLEOTIDE SEQUENCE [LARGE SCALE GENOMIC DNA]</scope>
    <source>
        <strain evidence="1">OLB20</strain>
    </source>
</reference>
<proteinExistence type="predicted"/>
<name>A0A136LWR4_9BACT</name>
<accession>A0A136LWR4</accession>
<evidence type="ECO:0000313" key="1">
    <source>
        <dbReference type="EMBL" id="KXK26088.1"/>
    </source>
</evidence>
<dbReference type="Proteomes" id="UP000070457">
    <property type="component" value="Unassembled WGS sequence"/>
</dbReference>